<gene>
    <name evidence="2" type="ORF">R3P38DRAFT_2800024</name>
    <name evidence="1" type="ORF">R3P38DRAFT_2806678</name>
</gene>
<dbReference type="AlphaFoldDB" id="A0AAW0A055"/>
<proteinExistence type="predicted"/>
<organism evidence="2 3">
    <name type="scientific">Favolaschia claudopus</name>
    <dbReference type="NCBI Taxonomy" id="2862362"/>
    <lineage>
        <taxon>Eukaryota</taxon>
        <taxon>Fungi</taxon>
        <taxon>Dikarya</taxon>
        <taxon>Basidiomycota</taxon>
        <taxon>Agaricomycotina</taxon>
        <taxon>Agaricomycetes</taxon>
        <taxon>Agaricomycetidae</taxon>
        <taxon>Agaricales</taxon>
        <taxon>Marasmiineae</taxon>
        <taxon>Mycenaceae</taxon>
        <taxon>Favolaschia</taxon>
    </lineage>
</organism>
<name>A0AAW0A055_9AGAR</name>
<evidence type="ECO:0000313" key="3">
    <source>
        <dbReference type="Proteomes" id="UP001362999"/>
    </source>
</evidence>
<comment type="caution">
    <text evidence="2">The sequence shown here is derived from an EMBL/GenBank/DDBJ whole genome shotgun (WGS) entry which is preliminary data.</text>
</comment>
<accession>A0AAW0A055</accession>
<sequence>MFPSLLPEALAVGSIVMRVGSAASWKWEGTRIEIRAPELWALAPSAVAPPLVEIPLNRRTWWSKLSKIVLCNDDKRNVRYQPWGQSMIENEVGAGCEGYRCAMRGKKRLTSPNVVESRGARSYSPRIFSHQVLKGVARYRGGTRKALKKDSQSYRLPH</sequence>
<protein>
    <submittedName>
        <fullName evidence="2">Uncharacterized protein</fullName>
    </submittedName>
</protein>
<dbReference type="EMBL" id="JAWWNJ010000098">
    <property type="protein sequence ID" value="KAK6996322.1"/>
    <property type="molecule type" value="Genomic_DNA"/>
</dbReference>
<dbReference type="Proteomes" id="UP001362999">
    <property type="component" value="Unassembled WGS sequence"/>
</dbReference>
<evidence type="ECO:0000313" key="2">
    <source>
        <dbReference type="EMBL" id="KAK6996322.1"/>
    </source>
</evidence>
<keyword evidence="3" id="KW-1185">Reference proteome</keyword>
<dbReference type="EMBL" id="JAWWNJ010000139">
    <property type="protein sequence ID" value="KAK6984319.1"/>
    <property type="molecule type" value="Genomic_DNA"/>
</dbReference>
<reference evidence="2 3" key="1">
    <citation type="journal article" date="2024" name="J Genomics">
        <title>Draft genome sequencing and assembly of Favolaschia claudopus CIRM-BRFM 2984 isolated from oak limbs.</title>
        <authorList>
            <person name="Navarro D."/>
            <person name="Drula E."/>
            <person name="Chaduli D."/>
            <person name="Cazenave R."/>
            <person name="Ahrendt S."/>
            <person name="Wang J."/>
            <person name="Lipzen A."/>
            <person name="Daum C."/>
            <person name="Barry K."/>
            <person name="Grigoriev I.V."/>
            <person name="Favel A."/>
            <person name="Rosso M.N."/>
            <person name="Martin F."/>
        </authorList>
    </citation>
    <scope>NUCLEOTIDE SEQUENCE [LARGE SCALE GENOMIC DNA]</scope>
    <source>
        <strain evidence="2 3">CIRM-BRFM 2984</strain>
    </source>
</reference>
<evidence type="ECO:0000313" key="1">
    <source>
        <dbReference type="EMBL" id="KAK6984319.1"/>
    </source>
</evidence>